<evidence type="ECO:0000256" key="1">
    <source>
        <dbReference type="ARBA" id="ARBA00004127"/>
    </source>
</evidence>
<reference evidence="8" key="1">
    <citation type="submission" date="2011-04" db="EMBL/GenBank/DDBJ databases">
        <title>Genome sequence of Solibacillus silvestris StLB046.</title>
        <authorList>
            <person name="Morohoshi T."/>
            <person name="Someya N."/>
            <person name="Ikeda T."/>
        </authorList>
    </citation>
    <scope>NUCLEOTIDE SEQUENCE [LARGE SCALE GENOMIC DNA]</scope>
    <source>
        <strain evidence="8">StLB046</strain>
    </source>
</reference>
<dbReference type="PANTHER" id="PTHR39535">
    <property type="entry name" value="SPORULATION-DELAYING PROTEIN SDPB"/>
    <property type="match status" value="1"/>
</dbReference>
<dbReference type="Proteomes" id="UP000006691">
    <property type="component" value="Chromosome"/>
</dbReference>
<evidence type="ECO:0000256" key="5">
    <source>
        <dbReference type="SAM" id="Phobius"/>
    </source>
</evidence>
<keyword evidence="3 5" id="KW-1133">Transmembrane helix</keyword>
<evidence type="ECO:0000259" key="6">
    <source>
        <dbReference type="SMART" id="SM00752"/>
    </source>
</evidence>
<organism evidence="7 8">
    <name type="scientific">Solibacillus silvestris (strain StLB046)</name>
    <name type="common">Bacillus silvestris</name>
    <dbReference type="NCBI Taxonomy" id="1002809"/>
    <lineage>
        <taxon>Bacteria</taxon>
        <taxon>Bacillati</taxon>
        <taxon>Bacillota</taxon>
        <taxon>Bacilli</taxon>
        <taxon>Bacillales</taxon>
        <taxon>Caryophanaceae</taxon>
        <taxon>Solibacillus</taxon>
    </lineage>
</organism>
<keyword evidence="2 5" id="KW-0812">Transmembrane</keyword>
<feature type="transmembrane region" description="Helical" evidence="5">
    <location>
        <begin position="244"/>
        <end position="272"/>
    </location>
</feature>
<dbReference type="eggNOG" id="COG3011">
    <property type="taxonomic scope" value="Bacteria"/>
</dbReference>
<gene>
    <name evidence="7" type="ordered locus">SSIL_3726</name>
</gene>
<dbReference type="AlphaFoldDB" id="F2F573"/>
<keyword evidence="8" id="KW-1185">Reference proteome</keyword>
<feature type="transmembrane region" description="Helical" evidence="5">
    <location>
        <begin position="15"/>
        <end position="33"/>
    </location>
</feature>
<protein>
    <recommendedName>
        <fullName evidence="6">HTTM-like domain-containing protein</fullName>
    </recommendedName>
</protein>
<feature type="domain" description="HTTM-like" evidence="6">
    <location>
        <begin position="10"/>
        <end position="281"/>
    </location>
</feature>
<keyword evidence="4 5" id="KW-0472">Membrane</keyword>
<dbReference type="InterPro" id="IPR011020">
    <property type="entry name" value="HTTM-like"/>
</dbReference>
<dbReference type="STRING" id="1002809.SSIL_3726"/>
<evidence type="ECO:0000313" key="7">
    <source>
        <dbReference type="EMBL" id="BAK18149.1"/>
    </source>
</evidence>
<evidence type="ECO:0000256" key="3">
    <source>
        <dbReference type="ARBA" id="ARBA00022989"/>
    </source>
</evidence>
<feature type="transmembrane region" description="Helical" evidence="5">
    <location>
        <begin position="210"/>
        <end position="232"/>
    </location>
</feature>
<dbReference type="SMART" id="SM00752">
    <property type="entry name" value="HTTM"/>
    <property type="match status" value="1"/>
</dbReference>
<feature type="transmembrane region" description="Helical" evidence="5">
    <location>
        <begin position="152"/>
        <end position="175"/>
    </location>
</feature>
<dbReference type="KEGG" id="siv:SSIL_3726"/>
<feature type="transmembrane region" description="Helical" evidence="5">
    <location>
        <begin position="71"/>
        <end position="91"/>
    </location>
</feature>
<dbReference type="EMBL" id="AP012157">
    <property type="protein sequence ID" value="BAK18149.1"/>
    <property type="molecule type" value="Genomic_DNA"/>
</dbReference>
<comment type="subcellular location">
    <subcellularLocation>
        <location evidence="1">Endomembrane system</location>
        <topology evidence="1">Multi-pass membrane protein</topology>
    </subcellularLocation>
</comment>
<dbReference type="PATRIC" id="fig|1002809.3.peg.3774"/>
<evidence type="ECO:0000256" key="4">
    <source>
        <dbReference type="ARBA" id="ARBA00023136"/>
    </source>
</evidence>
<dbReference type="HOGENOM" id="CLU_045120_0_1_9"/>
<evidence type="ECO:0000256" key="2">
    <source>
        <dbReference type="ARBA" id="ARBA00022692"/>
    </source>
</evidence>
<dbReference type="PANTHER" id="PTHR39535:SF2">
    <property type="entry name" value="HTTM DOMAIN-CONTAINING PROTEIN"/>
    <property type="match status" value="1"/>
</dbReference>
<feature type="transmembrane region" description="Helical" evidence="5">
    <location>
        <begin position="111"/>
        <end position="131"/>
    </location>
</feature>
<evidence type="ECO:0000313" key="8">
    <source>
        <dbReference type="Proteomes" id="UP000006691"/>
    </source>
</evidence>
<name>F2F573_SOLSS</name>
<dbReference type="GO" id="GO:0012505">
    <property type="term" value="C:endomembrane system"/>
    <property type="evidence" value="ECO:0007669"/>
    <property type="project" value="UniProtKB-SubCell"/>
</dbReference>
<proteinExistence type="predicted"/>
<reference evidence="7 8" key="2">
    <citation type="journal article" date="2012" name="J. Biosci. Bioeng.">
        <title>Complete genome sequence and characterization of the N-acylhomoserine lactone-degrading gene of the potato leaf-associated Solibacillus silvestris.</title>
        <authorList>
            <person name="Morohoshi T."/>
            <person name="Tominaga Y."/>
            <person name="Someya N."/>
            <person name="Ikeda T."/>
        </authorList>
    </citation>
    <scope>NUCLEOTIDE SEQUENCE [LARGE SCALE GENOMIC DNA]</scope>
    <source>
        <strain evidence="7 8">StLB046</strain>
    </source>
</reference>
<dbReference type="RefSeq" id="WP_014824997.1">
    <property type="nucleotide sequence ID" value="NC_018065.1"/>
</dbReference>
<sequence length="319" mass="36623">MLSKLIEQLTVKKGLIGSSILRIGIGLVILYNYSINYSQRHFLWGSDGISKTPNLNEYMNFSIYQFIDSTLYFDIIYHLGIILAFLFAVGYKTVYVSILNYIFVFSLQQENGLILDGGSNIMIIVLFYMIFMKTNAYFSLDSQKYKETDKQNFYLCSIHNMALLAIIAQLSILYLNSALYKVMGETWQNGTAIYNILQVKDFNLPWLTDLIISSDTLVVISTYVTLLVQLAFPFMLFNKYTKYLMLLILVPMHIGIAFAMGLLTFSFIMIILDSLLITDKDYKILGNYVKSRFLKKNKSGIVEEEVKVYEGEVNHLAKS</sequence>
<dbReference type="InterPro" id="IPR052964">
    <property type="entry name" value="Sporulation_signal_mat"/>
</dbReference>
<accession>F2F573</accession>